<gene>
    <name evidence="1" type="ORF">ACFPQB_10505</name>
</gene>
<organism evidence="1 2">
    <name type="scientific">Nocardioides vastitatis</name>
    <dbReference type="NCBI Taxonomy" id="2568655"/>
    <lineage>
        <taxon>Bacteria</taxon>
        <taxon>Bacillati</taxon>
        <taxon>Actinomycetota</taxon>
        <taxon>Actinomycetes</taxon>
        <taxon>Propionibacteriales</taxon>
        <taxon>Nocardioidaceae</taxon>
        <taxon>Nocardioides</taxon>
    </lineage>
</organism>
<name>A0ABW0ZJT8_9ACTN</name>
<evidence type="ECO:0000313" key="2">
    <source>
        <dbReference type="Proteomes" id="UP001596072"/>
    </source>
</evidence>
<dbReference type="SUPFAM" id="SSF50249">
    <property type="entry name" value="Nucleic acid-binding proteins"/>
    <property type="match status" value="1"/>
</dbReference>
<proteinExistence type="predicted"/>
<dbReference type="RefSeq" id="WP_136432885.1">
    <property type="nucleotide sequence ID" value="NZ_JBHSNS010000004.1"/>
</dbReference>
<dbReference type="EMBL" id="JBHSNS010000004">
    <property type="protein sequence ID" value="MFC5729348.1"/>
    <property type="molecule type" value="Genomic_DNA"/>
</dbReference>
<keyword evidence="2" id="KW-1185">Reference proteome</keyword>
<sequence>MSSVTRAPARRDDMTAAWFDGLRAGRLLLRACPEGHRSRPDVLACDVCGSLELGWAEASGWGSTVALAVDRSTQPATHLVVVALDEGPWLITRLEGEQVARGEDVVVRYVQDGEGEAYPVVTARPADGD</sequence>
<accession>A0ABW0ZJT8</accession>
<dbReference type="Proteomes" id="UP001596072">
    <property type="component" value="Unassembled WGS sequence"/>
</dbReference>
<reference evidence="2" key="1">
    <citation type="journal article" date="2019" name="Int. J. Syst. Evol. Microbiol.">
        <title>The Global Catalogue of Microorganisms (GCM) 10K type strain sequencing project: providing services to taxonomists for standard genome sequencing and annotation.</title>
        <authorList>
            <consortium name="The Broad Institute Genomics Platform"/>
            <consortium name="The Broad Institute Genome Sequencing Center for Infectious Disease"/>
            <person name="Wu L."/>
            <person name="Ma J."/>
        </authorList>
    </citation>
    <scope>NUCLEOTIDE SEQUENCE [LARGE SCALE GENOMIC DNA]</scope>
    <source>
        <strain evidence="2">YIM 94188</strain>
    </source>
</reference>
<comment type="caution">
    <text evidence="1">The sequence shown here is derived from an EMBL/GenBank/DDBJ whole genome shotgun (WGS) entry which is preliminary data.</text>
</comment>
<protein>
    <submittedName>
        <fullName evidence="1">Zn-ribbon domain-containing OB-fold protein</fullName>
    </submittedName>
</protein>
<evidence type="ECO:0000313" key="1">
    <source>
        <dbReference type="EMBL" id="MFC5729348.1"/>
    </source>
</evidence>
<dbReference type="InterPro" id="IPR012340">
    <property type="entry name" value="NA-bd_OB-fold"/>
</dbReference>